<dbReference type="Proteomes" id="UP000549394">
    <property type="component" value="Unassembled WGS sequence"/>
</dbReference>
<dbReference type="InterPro" id="IPR049704">
    <property type="entry name" value="Aminotrans_3_PPA_site"/>
</dbReference>
<evidence type="ECO:0000256" key="1">
    <source>
        <dbReference type="ARBA" id="ARBA00008954"/>
    </source>
</evidence>
<evidence type="ECO:0000256" key="3">
    <source>
        <dbReference type="RuleBase" id="RU003560"/>
    </source>
</evidence>
<dbReference type="CDD" id="cd00610">
    <property type="entry name" value="OAT_like"/>
    <property type="match status" value="1"/>
</dbReference>
<evidence type="ECO:0000256" key="2">
    <source>
        <dbReference type="ARBA" id="ARBA00022898"/>
    </source>
</evidence>
<dbReference type="PIRSF" id="PIRSF000521">
    <property type="entry name" value="Transaminase_4ab_Lys_Orn"/>
    <property type="match status" value="1"/>
</dbReference>
<protein>
    <submittedName>
        <fullName evidence="4">DgyrCDS9706</fullName>
    </submittedName>
</protein>
<dbReference type="AlphaFoldDB" id="A0A7I8VZE7"/>
<dbReference type="PANTHER" id="PTHR45688">
    <property type="match status" value="1"/>
</dbReference>
<dbReference type="SUPFAM" id="SSF53383">
    <property type="entry name" value="PLP-dependent transferases"/>
    <property type="match status" value="1"/>
</dbReference>
<dbReference type="PANTHER" id="PTHR45688:SF13">
    <property type="entry name" value="ALANINE--GLYOXYLATE AMINOTRANSFERASE 2-LIKE"/>
    <property type="match status" value="1"/>
</dbReference>
<dbReference type="GO" id="GO:0005739">
    <property type="term" value="C:mitochondrion"/>
    <property type="evidence" value="ECO:0007669"/>
    <property type="project" value="TreeGrafter"/>
</dbReference>
<name>A0A7I8VZE7_9ANNE</name>
<dbReference type="InterPro" id="IPR015421">
    <property type="entry name" value="PyrdxlP-dep_Trfase_major"/>
</dbReference>
<dbReference type="InterPro" id="IPR005814">
    <property type="entry name" value="Aminotrans_3"/>
</dbReference>
<dbReference type="PROSITE" id="PS00600">
    <property type="entry name" value="AA_TRANSFER_CLASS_3"/>
    <property type="match status" value="1"/>
</dbReference>
<dbReference type="Pfam" id="PF00202">
    <property type="entry name" value="Aminotran_3"/>
    <property type="match status" value="1"/>
</dbReference>
<dbReference type="EMBL" id="CAJFCJ010000014">
    <property type="protein sequence ID" value="CAD5121170.1"/>
    <property type="molecule type" value="Genomic_DNA"/>
</dbReference>
<dbReference type="InterPro" id="IPR015422">
    <property type="entry name" value="PyrdxlP-dep_Trfase_small"/>
</dbReference>
<proteinExistence type="inferred from homology"/>
<evidence type="ECO:0000313" key="5">
    <source>
        <dbReference type="Proteomes" id="UP000549394"/>
    </source>
</evidence>
<keyword evidence="2 3" id="KW-0663">Pyridoxal phosphate</keyword>
<dbReference type="OrthoDB" id="10261433at2759"/>
<organism evidence="4 5">
    <name type="scientific">Dimorphilus gyrociliatus</name>
    <dbReference type="NCBI Taxonomy" id="2664684"/>
    <lineage>
        <taxon>Eukaryota</taxon>
        <taxon>Metazoa</taxon>
        <taxon>Spiralia</taxon>
        <taxon>Lophotrochozoa</taxon>
        <taxon>Annelida</taxon>
        <taxon>Polychaeta</taxon>
        <taxon>Polychaeta incertae sedis</taxon>
        <taxon>Dinophilidae</taxon>
        <taxon>Dimorphilus</taxon>
    </lineage>
</organism>
<dbReference type="Gene3D" id="3.90.1150.10">
    <property type="entry name" value="Aspartate Aminotransferase, domain 1"/>
    <property type="match status" value="1"/>
</dbReference>
<comment type="caution">
    <text evidence="4">The sequence shown here is derived from an EMBL/GenBank/DDBJ whole genome shotgun (WGS) entry which is preliminary data.</text>
</comment>
<reference evidence="4 5" key="1">
    <citation type="submission" date="2020-08" db="EMBL/GenBank/DDBJ databases">
        <authorList>
            <person name="Hejnol A."/>
        </authorList>
    </citation>
    <scope>NUCLEOTIDE SEQUENCE [LARGE SCALE GENOMIC DNA]</scope>
</reference>
<dbReference type="InterPro" id="IPR015424">
    <property type="entry name" value="PyrdxlP-dep_Trfase"/>
</dbReference>
<evidence type="ECO:0000313" key="4">
    <source>
        <dbReference type="EMBL" id="CAD5121170.1"/>
    </source>
</evidence>
<dbReference type="GO" id="GO:0030170">
    <property type="term" value="F:pyridoxal phosphate binding"/>
    <property type="evidence" value="ECO:0007669"/>
    <property type="project" value="InterPro"/>
</dbReference>
<comment type="similarity">
    <text evidence="1 3">Belongs to the class-III pyridoxal-phosphate-dependent aminotransferase family.</text>
</comment>
<dbReference type="GO" id="GO:0008483">
    <property type="term" value="F:transaminase activity"/>
    <property type="evidence" value="ECO:0007669"/>
    <property type="project" value="InterPro"/>
</dbReference>
<accession>A0A7I8VZE7</accession>
<keyword evidence="5" id="KW-1185">Reference proteome</keyword>
<dbReference type="Gene3D" id="3.40.640.10">
    <property type="entry name" value="Type I PLP-dependent aspartate aminotransferase-like (Major domain)"/>
    <property type="match status" value="1"/>
</dbReference>
<sequence>MTGKKLTKEETIRLRNEFIGKSCPLFYKSNPLKIVEAKGQYMYDEEGQEYLDCANNVCHVGHCHPKVVAAGVEQMEILNTNSRYLNDNILHLSESLLKKFPPSLNRIYFTNSGSEANDLAMRLAKTYTGNQDIICLNAAYHGITEATMKVSPYKQLYSKPDHVHVAPNPDTYRGKFTRDEFESDKELSKLYALEIEKILNRLKECNRKIACFIHESLQSCAGQIIMPKGYLESVYKQVREHGGVCIADEVQVGFGRVGKYWWGFEMNDVVPDIVTLGKPMGNGHPISAVVTTREIADQFFEKADSFFSTFAGNPVSCRIALAVLQTIEEENLRENAIEVGHYFVNEVKKLKLKHSIIGDIRGAGLFAGIELSKDRLTKKPATEEAAFIVDSLRNRNIIMTIDGLDENVLKFKPPMCITKSNVDFLMSRLDSVLLECRFSKNTVKRQLSTECDENVPDKKQKA</sequence>
<gene>
    <name evidence="4" type="ORF">DGYR_LOCUS9159</name>
</gene>